<sequence>MVIWRSLIQTIYAKGRVYNYSNTIGRNASSGPGFRHPVDMVLGDDDRTLYVVNRGDEFQTCQRITMLSTDETFLGEFGSYGTGPGQFVWPSAIAIDSNKQIYIADQWTGRITVFNPDGDYLKHWGIKGEEPGQLLGPTGLAFDKNNSLYITDYISNRVQNFSAEGEYIRSLGETSGNAGFSRPWGLHIDLSENIFIADWNNHRIQKFGPDGTLMLTIEGESTKEDFRYPSHVTVDSDDDIYISDWWNNKVLVFDKNGHHITTFIGNAEELSGWAQQQMDASPDHTKGRLLVQDVSEEWRFNRPTAIVIDKSNRIFIAESQRMRIQIYKKESKWEDPQFNL</sequence>
<dbReference type="EMBL" id="UINC01013207">
    <property type="protein sequence ID" value="SVA57229.1"/>
    <property type="molecule type" value="Genomic_DNA"/>
</dbReference>
<proteinExistence type="predicted"/>
<dbReference type="InterPro" id="IPR011042">
    <property type="entry name" value="6-blade_b-propeller_TolB-like"/>
</dbReference>
<dbReference type="Gene3D" id="2.120.10.30">
    <property type="entry name" value="TolB, C-terminal domain"/>
    <property type="match status" value="1"/>
</dbReference>
<dbReference type="Pfam" id="PF01436">
    <property type="entry name" value="NHL"/>
    <property type="match status" value="2"/>
</dbReference>
<reference evidence="4" key="1">
    <citation type="submission" date="2018-05" db="EMBL/GenBank/DDBJ databases">
        <authorList>
            <person name="Lanie J.A."/>
            <person name="Ng W.-L."/>
            <person name="Kazmierczak K.M."/>
            <person name="Andrzejewski T.M."/>
            <person name="Davidsen T.M."/>
            <person name="Wayne K.J."/>
            <person name="Tettelin H."/>
            <person name="Glass J.I."/>
            <person name="Rusch D."/>
            <person name="Podicherti R."/>
            <person name="Tsui H.-C.T."/>
            <person name="Winkler M.E."/>
        </authorList>
    </citation>
    <scope>NUCLEOTIDE SEQUENCE</scope>
</reference>
<dbReference type="PANTHER" id="PTHR10680:SF28">
    <property type="entry name" value="SMP-30_GLUCONOLACTONASE_LRE-LIKE REGION DOMAIN-CONTAINING PROTEIN"/>
    <property type="match status" value="1"/>
</dbReference>
<dbReference type="PANTHER" id="PTHR10680">
    <property type="entry name" value="PEPTIDYL-GLYCINE ALPHA-AMIDATING MONOOXYGENASE"/>
    <property type="match status" value="1"/>
</dbReference>
<dbReference type="GO" id="GO:0005576">
    <property type="term" value="C:extracellular region"/>
    <property type="evidence" value="ECO:0007669"/>
    <property type="project" value="TreeGrafter"/>
</dbReference>
<dbReference type="AlphaFoldDB" id="A0A381WXG8"/>
<organism evidence="4">
    <name type="scientific">marine metagenome</name>
    <dbReference type="NCBI Taxonomy" id="408172"/>
    <lineage>
        <taxon>unclassified sequences</taxon>
        <taxon>metagenomes</taxon>
        <taxon>ecological metagenomes</taxon>
    </lineage>
</organism>
<evidence type="ECO:0000256" key="1">
    <source>
        <dbReference type="ARBA" id="ARBA00022729"/>
    </source>
</evidence>
<evidence type="ECO:0000256" key="2">
    <source>
        <dbReference type="ARBA" id="ARBA00022737"/>
    </source>
</evidence>
<accession>A0A381WXG8</accession>
<evidence type="ECO:0000313" key="4">
    <source>
        <dbReference type="EMBL" id="SVA57229.1"/>
    </source>
</evidence>
<keyword evidence="1" id="KW-0732">Signal</keyword>
<dbReference type="Pfam" id="PF17170">
    <property type="entry name" value="DUF5128"/>
    <property type="match status" value="1"/>
</dbReference>
<keyword evidence="2" id="KW-0677">Repeat</keyword>
<name>A0A381WXG8_9ZZZZ</name>
<dbReference type="CDD" id="cd05819">
    <property type="entry name" value="NHL"/>
    <property type="match status" value="1"/>
</dbReference>
<evidence type="ECO:0008006" key="5">
    <source>
        <dbReference type="Google" id="ProtNLM"/>
    </source>
</evidence>
<gene>
    <name evidence="4" type="ORF">METZ01_LOCUS110083</name>
</gene>
<dbReference type="PROSITE" id="PS51125">
    <property type="entry name" value="NHL"/>
    <property type="match status" value="4"/>
</dbReference>
<dbReference type="InterPro" id="IPR001258">
    <property type="entry name" value="NHL_repeat"/>
</dbReference>
<protein>
    <recommendedName>
        <fullName evidence="5">SMP-30/Gluconolactonase/LRE-like region domain-containing protein</fullName>
    </recommendedName>
</protein>
<keyword evidence="3" id="KW-0325">Glycoprotein</keyword>
<dbReference type="SUPFAM" id="SSF101898">
    <property type="entry name" value="NHL repeat"/>
    <property type="match status" value="1"/>
</dbReference>
<evidence type="ECO:0000256" key="3">
    <source>
        <dbReference type="ARBA" id="ARBA00023180"/>
    </source>
</evidence>